<keyword evidence="1" id="KW-0812">Transmembrane</keyword>
<dbReference type="PANTHER" id="PTHR34220:SF7">
    <property type="entry name" value="SENSOR HISTIDINE KINASE YPDA"/>
    <property type="match status" value="1"/>
</dbReference>
<dbReference type="GO" id="GO:0016020">
    <property type="term" value="C:membrane"/>
    <property type="evidence" value="ECO:0007669"/>
    <property type="project" value="InterPro"/>
</dbReference>
<evidence type="ECO:0000256" key="1">
    <source>
        <dbReference type="SAM" id="Phobius"/>
    </source>
</evidence>
<dbReference type="PATRIC" id="fig|1435349.4.peg.2670"/>
<dbReference type="AlphaFoldDB" id="A0A0D7WAS1"/>
<reference evidence="3 4" key="1">
    <citation type="submission" date="2014-11" db="EMBL/GenBank/DDBJ databases">
        <title>Tamlana sedimentorum sp. nov., isolated from shallow sand sediments of the Sea of Japan.</title>
        <authorList>
            <person name="Romanenko L.A."/>
        </authorList>
    </citation>
    <scope>NUCLEOTIDE SEQUENCE [LARGE SCALE GENOMIC DNA]</scope>
    <source>
        <strain evidence="3 4">JCM 19808</strain>
    </source>
</reference>
<feature type="domain" description="Signal transduction histidine kinase internal region" evidence="2">
    <location>
        <begin position="165"/>
        <end position="241"/>
    </location>
</feature>
<dbReference type="InterPro" id="IPR010559">
    <property type="entry name" value="Sig_transdc_His_kin_internal"/>
</dbReference>
<comment type="caution">
    <text evidence="3">The sequence shown here is derived from an EMBL/GenBank/DDBJ whole genome shotgun (WGS) entry which is preliminary data.</text>
</comment>
<dbReference type="Pfam" id="PF06580">
    <property type="entry name" value="His_kinase"/>
    <property type="match status" value="1"/>
</dbReference>
<dbReference type="InterPro" id="IPR050640">
    <property type="entry name" value="Bact_2-comp_sensor_kinase"/>
</dbReference>
<keyword evidence="4" id="KW-1185">Reference proteome</keyword>
<dbReference type="Gene3D" id="3.30.565.10">
    <property type="entry name" value="Histidine kinase-like ATPase, C-terminal domain"/>
    <property type="match status" value="1"/>
</dbReference>
<dbReference type="STRING" id="1435349.PW52_08425"/>
<evidence type="ECO:0000313" key="4">
    <source>
        <dbReference type="Proteomes" id="UP000032578"/>
    </source>
</evidence>
<dbReference type="PANTHER" id="PTHR34220">
    <property type="entry name" value="SENSOR HISTIDINE KINASE YPDA"/>
    <property type="match status" value="1"/>
</dbReference>
<dbReference type="EMBL" id="JTDW01000005">
    <property type="protein sequence ID" value="KJD35753.1"/>
    <property type="molecule type" value="Genomic_DNA"/>
</dbReference>
<feature type="transmembrane region" description="Helical" evidence="1">
    <location>
        <begin position="124"/>
        <end position="145"/>
    </location>
</feature>
<feature type="transmembrane region" description="Helical" evidence="1">
    <location>
        <begin position="40"/>
        <end position="63"/>
    </location>
</feature>
<protein>
    <recommendedName>
        <fullName evidence="2">Signal transduction histidine kinase internal region domain-containing protein</fullName>
    </recommendedName>
</protein>
<feature type="transmembrane region" description="Helical" evidence="1">
    <location>
        <begin position="12"/>
        <end position="34"/>
    </location>
</feature>
<organism evidence="3 4">
    <name type="scientific">Neotamlana sedimentorum</name>
    <dbReference type="NCBI Taxonomy" id="1435349"/>
    <lineage>
        <taxon>Bacteria</taxon>
        <taxon>Pseudomonadati</taxon>
        <taxon>Bacteroidota</taxon>
        <taxon>Flavobacteriia</taxon>
        <taxon>Flavobacteriales</taxon>
        <taxon>Flavobacteriaceae</taxon>
        <taxon>Neotamlana</taxon>
    </lineage>
</organism>
<keyword evidence="1" id="KW-0472">Membrane</keyword>
<evidence type="ECO:0000313" key="3">
    <source>
        <dbReference type="EMBL" id="KJD35753.1"/>
    </source>
</evidence>
<dbReference type="InterPro" id="IPR036890">
    <property type="entry name" value="HATPase_C_sf"/>
</dbReference>
<feature type="transmembrane region" description="Helical" evidence="1">
    <location>
        <begin position="70"/>
        <end position="90"/>
    </location>
</feature>
<proteinExistence type="predicted"/>
<dbReference type="Proteomes" id="UP000032578">
    <property type="component" value="Unassembled WGS sequence"/>
</dbReference>
<dbReference type="GO" id="GO:0000155">
    <property type="term" value="F:phosphorelay sensor kinase activity"/>
    <property type="evidence" value="ECO:0007669"/>
    <property type="project" value="InterPro"/>
</dbReference>
<gene>
    <name evidence="3" type="ORF">PW52_08425</name>
</gene>
<evidence type="ECO:0000259" key="2">
    <source>
        <dbReference type="Pfam" id="PF06580"/>
    </source>
</evidence>
<name>A0A0D7WAS1_9FLAO</name>
<keyword evidence="1" id="KW-1133">Transmembrane helix</keyword>
<accession>A0A0D7WAS1</accession>
<sequence>MLNNFKKIPPIVIHVLLWTFFLIISASQIYYRIGSIPQDFIVRSLTLILAFYLNFNLLVPYLLLNKKIPLYFLVLLAFSFFFSFILHEFLPRPFDTPPNFNGGNFPKLPPPENHGPLFLNFRGFFPSGGLLLLIFTLSTSIKLGLEWFKSENKRVAIESEKVNSELSFLKAQLNPHFLFNSLNSIYSLAHKQSKDTTNAIVILSDLMRYMIYETNKDLVPLEKEIEYIKNYVSLQLLRLKDSSNVKLNIHGNLKFSIEPLLLISFIENAFKYGTDFTGKTNVNIKITIDEELLTFNVFNSVTHQQPKTKDSGVGLENIKNRLKLLYPNQHNINIKNEKNSYEVNLTLKLKTL</sequence>